<dbReference type="GO" id="GO:0005524">
    <property type="term" value="F:ATP binding"/>
    <property type="evidence" value="ECO:0007669"/>
    <property type="project" value="UniProtKB-KW"/>
</dbReference>
<evidence type="ECO:0000256" key="3">
    <source>
        <dbReference type="ARBA" id="ARBA00013253"/>
    </source>
</evidence>
<evidence type="ECO:0000256" key="4">
    <source>
        <dbReference type="ARBA" id="ARBA00016218"/>
    </source>
</evidence>
<dbReference type="GO" id="GO:0046656">
    <property type="term" value="P:folic acid biosynthetic process"/>
    <property type="evidence" value="ECO:0007669"/>
    <property type="project" value="UniProtKB-KW"/>
</dbReference>
<dbReference type="EC" id="2.7.6.3" evidence="3"/>
<dbReference type="OrthoDB" id="9808041at2"/>
<reference evidence="15 16" key="1">
    <citation type="submission" date="2019-05" db="EMBL/GenBank/DDBJ databases">
        <title>The Complete Genome Sequence of the n-alkane-degrading Desulfoglaeba alkanexedens ALDC reveals multiple alkylsuccinate synthase gene clusters.</title>
        <authorList>
            <person name="Callaghan A.V."/>
            <person name="Davidova I.A."/>
            <person name="Duncan K.E."/>
            <person name="Morris B."/>
            <person name="McInerney M.J."/>
        </authorList>
    </citation>
    <scope>NUCLEOTIDE SEQUENCE [LARGE SCALE GENOMIC DNA]</scope>
    <source>
        <strain evidence="15 16">ALDC</strain>
    </source>
</reference>
<dbReference type="Gene3D" id="3.30.70.560">
    <property type="entry name" value="7,8-Dihydro-6-hydroxymethylpterin-pyrophosphokinase HPPK"/>
    <property type="match status" value="1"/>
</dbReference>
<dbReference type="Proteomes" id="UP000298602">
    <property type="component" value="Chromosome"/>
</dbReference>
<gene>
    <name evidence="15" type="primary">folK</name>
    <name evidence="15" type="ORF">FDQ92_00970</name>
</gene>
<keyword evidence="7 15" id="KW-0418">Kinase</keyword>
<evidence type="ECO:0000256" key="10">
    <source>
        <dbReference type="ARBA" id="ARBA00029409"/>
    </source>
</evidence>
<dbReference type="KEGG" id="dax:FDQ92_00970"/>
<evidence type="ECO:0000256" key="5">
    <source>
        <dbReference type="ARBA" id="ARBA00022679"/>
    </source>
</evidence>
<accession>A0A4P8L2C9</accession>
<evidence type="ECO:0000256" key="2">
    <source>
        <dbReference type="ARBA" id="ARBA00005810"/>
    </source>
</evidence>
<evidence type="ECO:0000256" key="6">
    <source>
        <dbReference type="ARBA" id="ARBA00022741"/>
    </source>
</evidence>
<dbReference type="EMBL" id="CP040098">
    <property type="protein sequence ID" value="QCQ20892.1"/>
    <property type="molecule type" value="Genomic_DNA"/>
</dbReference>
<name>A0A4P8L2C9_9BACT</name>
<organism evidence="15 16">
    <name type="scientific">Desulfoglaeba alkanexedens ALDC</name>
    <dbReference type="NCBI Taxonomy" id="980445"/>
    <lineage>
        <taxon>Bacteria</taxon>
        <taxon>Pseudomonadati</taxon>
        <taxon>Thermodesulfobacteriota</taxon>
        <taxon>Syntrophobacteria</taxon>
        <taxon>Syntrophobacterales</taxon>
        <taxon>Syntrophobacteraceae</taxon>
        <taxon>Desulfoglaeba</taxon>
    </lineage>
</organism>
<evidence type="ECO:0000313" key="15">
    <source>
        <dbReference type="EMBL" id="QCQ20892.1"/>
    </source>
</evidence>
<evidence type="ECO:0000256" key="12">
    <source>
        <dbReference type="ARBA" id="ARBA00033413"/>
    </source>
</evidence>
<comment type="similarity">
    <text evidence="2">Belongs to the HPPK family.</text>
</comment>
<dbReference type="PROSITE" id="PS00794">
    <property type="entry name" value="HPPK"/>
    <property type="match status" value="1"/>
</dbReference>
<proteinExistence type="inferred from homology"/>
<dbReference type="InterPro" id="IPR000550">
    <property type="entry name" value="Hppk"/>
</dbReference>
<feature type="compositionally biased region" description="Basic and acidic residues" evidence="13">
    <location>
        <begin position="1"/>
        <end position="11"/>
    </location>
</feature>
<dbReference type="NCBIfam" id="TIGR01498">
    <property type="entry name" value="folK"/>
    <property type="match status" value="1"/>
</dbReference>
<evidence type="ECO:0000256" key="11">
    <source>
        <dbReference type="ARBA" id="ARBA00029766"/>
    </source>
</evidence>
<dbReference type="RefSeq" id="WP_137422862.1">
    <property type="nucleotide sequence ID" value="NZ_CP040098.1"/>
</dbReference>
<protein>
    <recommendedName>
        <fullName evidence="4">2-amino-4-hydroxy-6-hydroxymethyldihydropteridine pyrophosphokinase</fullName>
        <ecNumber evidence="3">2.7.6.3</ecNumber>
    </recommendedName>
    <alternativeName>
        <fullName evidence="11">6-hydroxymethyl-7,8-dihydropterin pyrophosphokinase</fullName>
    </alternativeName>
    <alternativeName>
        <fullName evidence="12">7,8-dihydro-6-hydroxymethylpterin-pyrophosphokinase</fullName>
    </alternativeName>
</protein>
<dbReference type="CDD" id="cd00483">
    <property type="entry name" value="HPPK"/>
    <property type="match status" value="1"/>
</dbReference>
<evidence type="ECO:0000256" key="1">
    <source>
        <dbReference type="ARBA" id="ARBA00005051"/>
    </source>
</evidence>
<keyword evidence="9" id="KW-0289">Folate biosynthesis</keyword>
<evidence type="ECO:0000259" key="14">
    <source>
        <dbReference type="PROSITE" id="PS00794"/>
    </source>
</evidence>
<dbReference type="AlphaFoldDB" id="A0A4P8L2C9"/>
<feature type="domain" description="7,8-dihydro-6-hydroxymethylpterin-pyrophosphokinase" evidence="14">
    <location>
        <begin position="112"/>
        <end position="123"/>
    </location>
</feature>
<dbReference type="GO" id="GO:0046654">
    <property type="term" value="P:tetrahydrofolate biosynthetic process"/>
    <property type="evidence" value="ECO:0007669"/>
    <property type="project" value="UniProtKB-UniPathway"/>
</dbReference>
<evidence type="ECO:0000256" key="7">
    <source>
        <dbReference type="ARBA" id="ARBA00022777"/>
    </source>
</evidence>
<dbReference type="PANTHER" id="PTHR43071">
    <property type="entry name" value="2-AMINO-4-HYDROXY-6-HYDROXYMETHYLDIHYDROPTERIDINE PYROPHOSPHOKINASE"/>
    <property type="match status" value="1"/>
</dbReference>
<comment type="pathway">
    <text evidence="1">Cofactor biosynthesis; tetrahydrofolate biosynthesis; 2-amino-4-hydroxy-6-hydroxymethyl-7,8-dihydropteridine diphosphate from 7,8-dihydroneopterin triphosphate: step 4/4.</text>
</comment>
<comment type="function">
    <text evidence="10">Catalyzes the transfer of pyrophosphate from adenosine triphosphate (ATP) to 6-hydroxymethyl-7,8-dihydropterin, an enzymatic step in folate biosynthesis pathway.</text>
</comment>
<keyword evidence="6" id="KW-0547">Nucleotide-binding</keyword>
<dbReference type="GO" id="GO:0016301">
    <property type="term" value="F:kinase activity"/>
    <property type="evidence" value="ECO:0007669"/>
    <property type="project" value="UniProtKB-KW"/>
</dbReference>
<dbReference type="PANTHER" id="PTHR43071:SF1">
    <property type="entry name" value="2-AMINO-4-HYDROXY-6-HYDROXYMETHYLDIHYDROPTERIDINE PYROPHOSPHOKINASE"/>
    <property type="match status" value="1"/>
</dbReference>
<dbReference type="GO" id="GO:0003848">
    <property type="term" value="F:2-amino-4-hydroxy-6-hydroxymethyldihydropteridine diphosphokinase activity"/>
    <property type="evidence" value="ECO:0007669"/>
    <property type="project" value="UniProtKB-EC"/>
</dbReference>
<keyword evidence="16" id="KW-1185">Reference proteome</keyword>
<keyword evidence="5 15" id="KW-0808">Transferase</keyword>
<reference evidence="15 16" key="2">
    <citation type="submission" date="2019-05" db="EMBL/GenBank/DDBJ databases">
        <authorList>
            <person name="Suflita J.M."/>
            <person name="Marks C.R."/>
        </authorList>
    </citation>
    <scope>NUCLEOTIDE SEQUENCE [LARGE SCALE GENOMIC DNA]</scope>
    <source>
        <strain evidence="15 16">ALDC</strain>
    </source>
</reference>
<dbReference type="Pfam" id="PF01288">
    <property type="entry name" value="HPPK"/>
    <property type="match status" value="1"/>
</dbReference>
<evidence type="ECO:0000313" key="16">
    <source>
        <dbReference type="Proteomes" id="UP000298602"/>
    </source>
</evidence>
<evidence type="ECO:0000256" key="9">
    <source>
        <dbReference type="ARBA" id="ARBA00022909"/>
    </source>
</evidence>
<dbReference type="InterPro" id="IPR035907">
    <property type="entry name" value="Hppk_sf"/>
</dbReference>
<sequence>MPLDRTRRERIPGPPAGAEELKPRLRRAAVGFGSNQGDPAAACLRAVARFREEPDVKVVAVSSLYRTEPVGFTEQDWFLNGVMLLETSLDAGALLELAQRIEQELGRVRRQRWGPRTIDLDLLFCGDEVLDLPELTLPHPRLHERRFVLVPLAEVAPDWKHPVLGKSVSDLAGEVPVDGQQVRLWKRT</sequence>
<feature type="region of interest" description="Disordered" evidence="13">
    <location>
        <begin position="1"/>
        <end position="20"/>
    </location>
</feature>
<dbReference type="SUPFAM" id="SSF55083">
    <property type="entry name" value="6-hydroxymethyl-7,8-dihydropterin pyrophosphokinase, HPPK"/>
    <property type="match status" value="1"/>
</dbReference>
<evidence type="ECO:0000256" key="8">
    <source>
        <dbReference type="ARBA" id="ARBA00022840"/>
    </source>
</evidence>
<evidence type="ECO:0000256" key="13">
    <source>
        <dbReference type="SAM" id="MobiDB-lite"/>
    </source>
</evidence>
<dbReference type="UniPathway" id="UPA00077">
    <property type="reaction ID" value="UER00155"/>
</dbReference>
<keyword evidence="8" id="KW-0067">ATP-binding</keyword>